<gene>
    <name evidence="2" type="ORF">E3O32_10305</name>
</gene>
<evidence type="ECO:0000256" key="1">
    <source>
        <dbReference type="SAM" id="SignalP"/>
    </source>
</evidence>
<sequence>MHLTRTGRLLTAATATALAFTAFSVAPAFADGGGHSHDGHSVVRVHLLGSQPAPASPVIAGINPGTAPWVNDRSTARVRADGRITVDIRGLVIPPPRGTGVNPVASVIATLVCGGAVGDSTDPFGLSPAGDGRTRDTIAVPEECADPTVLIQPAANRTVYIASGVSSRHDDHRDD</sequence>
<dbReference type="AlphaFoldDB" id="A0A4R8W9W7"/>
<feature type="signal peptide" evidence="1">
    <location>
        <begin position="1"/>
        <end position="30"/>
    </location>
</feature>
<evidence type="ECO:0000313" key="2">
    <source>
        <dbReference type="EMBL" id="TFC03261.1"/>
    </source>
</evidence>
<keyword evidence="3" id="KW-1185">Reference proteome</keyword>
<dbReference type="Proteomes" id="UP000297643">
    <property type="component" value="Unassembled WGS sequence"/>
</dbReference>
<dbReference type="EMBL" id="SOFM01000028">
    <property type="protein sequence ID" value="TFC03261.1"/>
    <property type="molecule type" value="Genomic_DNA"/>
</dbReference>
<evidence type="ECO:0000313" key="3">
    <source>
        <dbReference type="Proteomes" id="UP000297643"/>
    </source>
</evidence>
<proteinExistence type="predicted"/>
<comment type="caution">
    <text evidence="2">The sequence shown here is derived from an EMBL/GenBank/DDBJ whole genome shotgun (WGS) entry which is preliminary data.</text>
</comment>
<accession>A0A4R8W9W7</accession>
<name>A0A4R8W9W7_9MICO</name>
<reference evidence="2 3" key="1">
    <citation type="submission" date="2019-03" db="EMBL/GenBank/DDBJ databases">
        <title>Genomics of glacier-inhabiting Cryobacterium strains.</title>
        <authorList>
            <person name="Liu Q."/>
            <person name="Xin Y.-H."/>
        </authorList>
    </citation>
    <scope>NUCLEOTIDE SEQUENCE [LARGE SCALE GENOMIC DNA]</scope>
    <source>
        <strain evidence="2 3">RHLT2-21</strain>
    </source>
</reference>
<feature type="chain" id="PRO_5020761348" evidence="1">
    <location>
        <begin position="31"/>
        <end position="175"/>
    </location>
</feature>
<dbReference type="RefSeq" id="WP_134509218.1">
    <property type="nucleotide sequence ID" value="NZ_SOFM01000028.1"/>
</dbReference>
<organism evidence="2 3">
    <name type="scientific">Cryobacterium mannosilyticum</name>
    <dbReference type="NCBI Taxonomy" id="1259190"/>
    <lineage>
        <taxon>Bacteria</taxon>
        <taxon>Bacillati</taxon>
        <taxon>Actinomycetota</taxon>
        <taxon>Actinomycetes</taxon>
        <taxon>Micrococcales</taxon>
        <taxon>Microbacteriaceae</taxon>
        <taxon>Cryobacterium</taxon>
    </lineage>
</organism>
<keyword evidence="1" id="KW-0732">Signal</keyword>
<protein>
    <submittedName>
        <fullName evidence="2">Uncharacterized protein</fullName>
    </submittedName>
</protein>